<protein>
    <submittedName>
        <fullName evidence="2">Uncharacterized protein</fullName>
    </submittedName>
</protein>
<gene>
    <name evidence="2" type="ORF">T459_12818</name>
</gene>
<accession>A0A2G2ZQY9</accession>
<evidence type="ECO:0000313" key="2">
    <source>
        <dbReference type="EMBL" id="PHT84375.1"/>
    </source>
</evidence>
<name>A0A2G2ZQY9_CAPAN</name>
<reference evidence="2 3" key="2">
    <citation type="journal article" date="2017" name="Genome Biol.">
        <title>New reference genome sequences of hot pepper reveal the massive evolution of plant disease-resistance genes by retroduplication.</title>
        <authorList>
            <person name="Kim S."/>
            <person name="Park J."/>
            <person name="Yeom S.I."/>
            <person name="Kim Y.M."/>
            <person name="Seo E."/>
            <person name="Kim K.T."/>
            <person name="Kim M.S."/>
            <person name="Lee J.M."/>
            <person name="Cheong K."/>
            <person name="Shin H.S."/>
            <person name="Kim S.B."/>
            <person name="Han K."/>
            <person name="Lee J."/>
            <person name="Park M."/>
            <person name="Lee H.A."/>
            <person name="Lee H.Y."/>
            <person name="Lee Y."/>
            <person name="Oh S."/>
            <person name="Lee J.H."/>
            <person name="Choi E."/>
            <person name="Choi E."/>
            <person name="Lee S.E."/>
            <person name="Jeon J."/>
            <person name="Kim H."/>
            <person name="Choi G."/>
            <person name="Song H."/>
            <person name="Lee J."/>
            <person name="Lee S.C."/>
            <person name="Kwon J.K."/>
            <person name="Lee H.Y."/>
            <person name="Koo N."/>
            <person name="Hong Y."/>
            <person name="Kim R.W."/>
            <person name="Kang W.H."/>
            <person name="Huh J.H."/>
            <person name="Kang B.C."/>
            <person name="Yang T.J."/>
            <person name="Lee Y.H."/>
            <person name="Bennetzen J.L."/>
            <person name="Choi D."/>
        </authorList>
    </citation>
    <scope>NUCLEOTIDE SEQUENCE [LARGE SCALE GENOMIC DNA]</scope>
    <source>
        <strain evidence="3">cv. CM334</strain>
    </source>
</reference>
<evidence type="ECO:0000313" key="3">
    <source>
        <dbReference type="Proteomes" id="UP000222542"/>
    </source>
</evidence>
<dbReference type="STRING" id="4072.A0A2G2ZQY9"/>
<proteinExistence type="predicted"/>
<dbReference type="Gramene" id="PHT84375">
    <property type="protein sequence ID" value="PHT84375"/>
    <property type="gene ID" value="T459_12818"/>
</dbReference>
<comment type="caution">
    <text evidence="2">The sequence shown here is derived from an EMBL/GenBank/DDBJ whole genome shotgun (WGS) entry which is preliminary data.</text>
</comment>
<sequence length="142" mass="16236">MKFLPAKFNAAINFGIIYSTKKKRSNDTPKSHNISNSNTRVEKEVPLHQYLASRLPLLLHHAAEHAIFLQWWSAELLVTSITSCFKGLRSLEVLDISYNEIGAHSIDTRRYLCSSPPNHKSEANWKPEESEMHGAEVADYWN</sequence>
<dbReference type="AlphaFoldDB" id="A0A2G2ZQY9"/>
<organism evidence="2 3">
    <name type="scientific">Capsicum annuum</name>
    <name type="common">Capsicum pepper</name>
    <dbReference type="NCBI Taxonomy" id="4072"/>
    <lineage>
        <taxon>Eukaryota</taxon>
        <taxon>Viridiplantae</taxon>
        <taxon>Streptophyta</taxon>
        <taxon>Embryophyta</taxon>
        <taxon>Tracheophyta</taxon>
        <taxon>Spermatophyta</taxon>
        <taxon>Magnoliopsida</taxon>
        <taxon>eudicotyledons</taxon>
        <taxon>Gunneridae</taxon>
        <taxon>Pentapetalae</taxon>
        <taxon>asterids</taxon>
        <taxon>lamiids</taxon>
        <taxon>Solanales</taxon>
        <taxon>Solanaceae</taxon>
        <taxon>Solanoideae</taxon>
        <taxon>Capsiceae</taxon>
        <taxon>Capsicum</taxon>
    </lineage>
</organism>
<feature type="region of interest" description="Disordered" evidence="1">
    <location>
        <begin position="117"/>
        <end position="142"/>
    </location>
</feature>
<dbReference type="EMBL" id="AYRZ02000004">
    <property type="protein sequence ID" value="PHT84375.1"/>
    <property type="molecule type" value="Genomic_DNA"/>
</dbReference>
<evidence type="ECO:0000256" key="1">
    <source>
        <dbReference type="SAM" id="MobiDB-lite"/>
    </source>
</evidence>
<feature type="compositionally biased region" description="Basic and acidic residues" evidence="1">
    <location>
        <begin position="119"/>
        <end position="136"/>
    </location>
</feature>
<dbReference type="Proteomes" id="UP000222542">
    <property type="component" value="Unassembled WGS sequence"/>
</dbReference>
<keyword evidence="3" id="KW-1185">Reference proteome</keyword>
<reference evidence="2 3" key="1">
    <citation type="journal article" date="2014" name="Nat. Genet.">
        <title>Genome sequence of the hot pepper provides insights into the evolution of pungency in Capsicum species.</title>
        <authorList>
            <person name="Kim S."/>
            <person name="Park M."/>
            <person name="Yeom S.I."/>
            <person name="Kim Y.M."/>
            <person name="Lee J.M."/>
            <person name="Lee H.A."/>
            <person name="Seo E."/>
            <person name="Choi J."/>
            <person name="Cheong K."/>
            <person name="Kim K.T."/>
            <person name="Jung K."/>
            <person name="Lee G.W."/>
            <person name="Oh S.K."/>
            <person name="Bae C."/>
            <person name="Kim S.B."/>
            <person name="Lee H.Y."/>
            <person name="Kim S.Y."/>
            <person name="Kim M.S."/>
            <person name="Kang B.C."/>
            <person name="Jo Y.D."/>
            <person name="Yang H.B."/>
            <person name="Jeong H.J."/>
            <person name="Kang W.H."/>
            <person name="Kwon J.K."/>
            <person name="Shin C."/>
            <person name="Lim J.Y."/>
            <person name="Park J.H."/>
            <person name="Huh J.H."/>
            <person name="Kim J.S."/>
            <person name="Kim B.D."/>
            <person name="Cohen O."/>
            <person name="Paran I."/>
            <person name="Suh M.C."/>
            <person name="Lee S.B."/>
            <person name="Kim Y.K."/>
            <person name="Shin Y."/>
            <person name="Noh S.J."/>
            <person name="Park J."/>
            <person name="Seo Y.S."/>
            <person name="Kwon S.Y."/>
            <person name="Kim H.A."/>
            <person name="Park J.M."/>
            <person name="Kim H.J."/>
            <person name="Choi S.B."/>
            <person name="Bosland P.W."/>
            <person name="Reeves G."/>
            <person name="Jo S.H."/>
            <person name="Lee B.W."/>
            <person name="Cho H.T."/>
            <person name="Choi H.S."/>
            <person name="Lee M.S."/>
            <person name="Yu Y."/>
            <person name="Do Choi Y."/>
            <person name="Park B.S."/>
            <person name="van Deynze A."/>
            <person name="Ashrafi H."/>
            <person name="Hill T."/>
            <person name="Kim W.T."/>
            <person name="Pai H.S."/>
            <person name="Ahn H.K."/>
            <person name="Yeam I."/>
            <person name="Giovannoni J.J."/>
            <person name="Rose J.K."/>
            <person name="Sorensen I."/>
            <person name="Lee S.J."/>
            <person name="Kim R.W."/>
            <person name="Choi I.Y."/>
            <person name="Choi B.S."/>
            <person name="Lim J.S."/>
            <person name="Lee Y.H."/>
            <person name="Choi D."/>
        </authorList>
    </citation>
    <scope>NUCLEOTIDE SEQUENCE [LARGE SCALE GENOMIC DNA]</scope>
    <source>
        <strain evidence="3">cv. CM334</strain>
    </source>
</reference>